<reference evidence="3 4" key="1">
    <citation type="submission" date="2018-06" db="EMBL/GenBank/DDBJ databases">
        <title>Complete genome of Desulfovibrio marinus P48SEP.</title>
        <authorList>
            <person name="Crispim J.S."/>
            <person name="Vidigal P.M.P."/>
            <person name="Silva L.C.F."/>
            <person name="Araujo L.C."/>
            <person name="Laguardia C.N."/>
            <person name="Dias R.S."/>
            <person name="Sousa M.P."/>
            <person name="Paula S.O."/>
            <person name="Silva C."/>
        </authorList>
    </citation>
    <scope>NUCLEOTIDE SEQUENCE [LARGE SCALE GENOMIC DNA]</scope>
    <source>
        <strain evidence="3 4">P48SEP</strain>
    </source>
</reference>
<dbReference type="FunFam" id="3.30.1330.40:FF:000001">
    <property type="entry name" value="L-PSP family endoribonuclease"/>
    <property type="match status" value="1"/>
</dbReference>
<dbReference type="PANTHER" id="PTHR11803">
    <property type="entry name" value="2-IMINOBUTANOATE/2-IMINOPROPANOATE DEAMINASE RIDA"/>
    <property type="match status" value="1"/>
</dbReference>
<evidence type="ECO:0000313" key="3">
    <source>
        <dbReference type="EMBL" id="TVM35970.1"/>
    </source>
</evidence>
<dbReference type="EMBL" id="CP039543">
    <property type="protein sequence ID" value="QJT09914.1"/>
    <property type="molecule type" value="Genomic_DNA"/>
</dbReference>
<dbReference type="GO" id="GO:0019239">
    <property type="term" value="F:deaminase activity"/>
    <property type="evidence" value="ECO:0007669"/>
    <property type="project" value="TreeGrafter"/>
</dbReference>
<accession>A0A6P1ZKY4</accession>
<dbReference type="GO" id="GO:0005829">
    <property type="term" value="C:cytosol"/>
    <property type="evidence" value="ECO:0007669"/>
    <property type="project" value="TreeGrafter"/>
</dbReference>
<evidence type="ECO:0000313" key="5">
    <source>
        <dbReference type="Proteomes" id="UP000503251"/>
    </source>
</evidence>
<dbReference type="Gene3D" id="3.30.1330.40">
    <property type="entry name" value="RutC-like"/>
    <property type="match status" value="1"/>
</dbReference>
<dbReference type="CDD" id="cd00448">
    <property type="entry name" value="YjgF_YER057c_UK114_family"/>
    <property type="match status" value="1"/>
</dbReference>
<proteinExistence type="inferred from homology"/>
<evidence type="ECO:0000313" key="2">
    <source>
        <dbReference type="EMBL" id="QJT09914.1"/>
    </source>
</evidence>
<dbReference type="Proteomes" id="UP000434052">
    <property type="component" value="Unassembled WGS sequence"/>
</dbReference>
<organism evidence="3 4">
    <name type="scientific">Oceanidesulfovibrio marinus</name>
    <dbReference type="NCBI Taxonomy" id="370038"/>
    <lineage>
        <taxon>Bacteria</taxon>
        <taxon>Pseudomonadati</taxon>
        <taxon>Thermodesulfobacteriota</taxon>
        <taxon>Desulfovibrionia</taxon>
        <taxon>Desulfovibrionales</taxon>
        <taxon>Desulfovibrionaceae</taxon>
        <taxon>Oceanidesulfovibrio</taxon>
    </lineage>
</organism>
<dbReference type="EMBL" id="QMIF01000002">
    <property type="protein sequence ID" value="TVM35970.1"/>
    <property type="molecule type" value="Genomic_DNA"/>
</dbReference>
<dbReference type="RefSeq" id="WP_144234301.1">
    <property type="nucleotide sequence ID" value="NZ_CP039543.1"/>
</dbReference>
<keyword evidence="5" id="KW-1185">Reference proteome</keyword>
<dbReference type="InterPro" id="IPR035959">
    <property type="entry name" value="RutC-like_sf"/>
</dbReference>
<evidence type="ECO:0000256" key="1">
    <source>
        <dbReference type="ARBA" id="ARBA00010552"/>
    </source>
</evidence>
<reference evidence="2 5" key="2">
    <citation type="submission" date="2019-04" db="EMBL/GenBank/DDBJ databases">
        <title>Isolation and culture of sulfate reducing bacteria from the cold seep of the South China Sea.</title>
        <authorList>
            <person name="Sun C."/>
            <person name="Liu R."/>
        </authorList>
    </citation>
    <scope>NUCLEOTIDE SEQUENCE [LARGE SCALE GENOMIC DNA]</scope>
    <source>
        <strain evidence="2 5">CS1</strain>
    </source>
</reference>
<dbReference type="PANTHER" id="PTHR11803:SF58">
    <property type="entry name" value="PROTEIN HMF1-RELATED"/>
    <property type="match status" value="1"/>
</dbReference>
<name>A0A6P1ZKY4_9BACT</name>
<sequence length="124" mass="13205">MKVVHSDKAPKALGPYAQAIETNGMIFCSGQTGIDPATNTLVDGLEAQTRQVLSNLGVVLQEAGSSPSRVIKTTVFLADMQDFPVMNEIYGEFFGEHKPARTTVQVAGLPLDARVEIECIALAG</sequence>
<dbReference type="OrthoDB" id="9808943at2"/>
<dbReference type="Proteomes" id="UP000503251">
    <property type="component" value="Chromosome"/>
</dbReference>
<dbReference type="SUPFAM" id="SSF55298">
    <property type="entry name" value="YjgF-like"/>
    <property type="match status" value="1"/>
</dbReference>
<dbReference type="InterPro" id="IPR006056">
    <property type="entry name" value="RidA"/>
</dbReference>
<dbReference type="InterPro" id="IPR006175">
    <property type="entry name" value="YjgF/YER057c/UK114"/>
</dbReference>
<protein>
    <submittedName>
        <fullName evidence="2">RidA family protein</fullName>
    </submittedName>
</protein>
<dbReference type="Pfam" id="PF01042">
    <property type="entry name" value="Ribonuc_L-PSP"/>
    <property type="match status" value="1"/>
</dbReference>
<dbReference type="AlphaFoldDB" id="A0A6P1ZKY4"/>
<evidence type="ECO:0000313" key="4">
    <source>
        <dbReference type="Proteomes" id="UP000434052"/>
    </source>
</evidence>
<dbReference type="NCBIfam" id="TIGR00004">
    <property type="entry name" value="Rid family detoxifying hydrolase"/>
    <property type="match status" value="1"/>
</dbReference>
<gene>
    <name evidence="3" type="ORF">DQK91_04795</name>
    <name evidence="2" type="ORF">E8L03_13640</name>
</gene>
<comment type="similarity">
    <text evidence="1">Belongs to the RutC family.</text>
</comment>